<proteinExistence type="predicted"/>
<dbReference type="SMART" id="SM00382">
    <property type="entry name" value="AAA"/>
    <property type="match status" value="1"/>
</dbReference>
<gene>
    <name evidence="5" type="ORF">bhn_I2690</name>
</gene>
<dbReference type="InterPro" id="IPR027417">
    <property type="entry name" value="P-loop_NTPase"/>
</dbReference>
<dbReference type="GO" id="GO:0005524">
    <property type="term" value="F:ATP binding"/>
    <property type="evidence" value="ECO:0007669"/>
    <property type="project" value="UniProtKB-KW"/>
</dbReference>
<evidence type="ECO:0000259" key="4">
    <source>
        <dbReference type="PROSITE" id="PS50893"/>
    </source>
</evidence>
<dbReference type="AlphaFoldDB" id="A0A1D9P5F0"/>
<dbReference type="PANTHER" id="PTHR42939:SF3">
    <property type="entry name" value="ABC TRANSPORTER ATP-BINDING COMPONENT"/>
    <property type="match status" value="1"/>
</dbReference>
<dbReference type="InterPro" id="IPR051782">
    <property type="entry name" value="ABC_Transporter_VariousFunc"/>
</dbReference>
<keyword evidence="2" id="KW-0547">Nucleotide-binding</keyword>
<organism evidence="5 6">
    <name type="scientific">Butyrivibrio hungatei</name>
    <dbReference type="NCBI Taxonomy" id="185008"/>
    <lineage>
        <taxon>Bacteria</taxon>
        <taxon>Bacillati</taxon>
        <taxon>Bacillota</taxon>
        <taxon>Clostridia</taxon>
        <taxon>Lachnospirales</taxon>
        <taxon>Lachnospiraceae</taxon>
        <taxon>Butyrivibrio</taxon>
    </lineage>
</organism>
<evidence type="ECO:0000256" key="1">
    <source>
        <dbReference type="ARBA" id="ARBA00022448"/>
    </source>
</evidence>
<protein>
    <submittedName>
        <fullName evidence="5">ABC transporter ATP-binding protein</fullName>
    </submittedName>
</protein>
<dbReference type="Proteomes" id="UP000179284">
    <property type="component" value="Chromosome I"/>
</dbReference>
<dbReference type="GO" id="GO:0016887">
    <property type="term" value="F:ATP hydrolysis activity"/>
    <property type="evidence" value="ECO:0007669"/>
    <property type="project" value="InterPro"/>
</dbReference>
<evidence type="ECO:0000256" key="3">
    <source>
        <dbReference type="ARBA" id="ARBA00022840"/>
    </source>
</evidence>
<reference evidence="6" key="1">
    <citation type="submission" date="2016-10" db="EMBL/GenBank/DDBJ databases">
        <title>The complete genome sequence of the rumen bacterium Butyrivibrio hungatei MB2003.</title>
        <authorList>
            <person name="Palevich N."/>
            <person name="Kelly W.J."/>
            <person name="Leahy S.C."/>
            <person name="Altermann E."/>
            <person name="Rakonjac J."/>
            <person name="Attwood G.T."/>
        </authorList>
    </citation>
    <scope>NUCLEOTIDE SEQUENCE [LARGE SCALE GENOMIC DNA]</scope>
    <source>
        <strain evidence="6">MB2003</strain>
    </source>
</reference>
<dbReference type="KEGG" id="bhu:bhn_I2690"/>
<dbReference type="PANTHER" id="PTHR42939">
    <property type="entry name" value="ABC TRANSPORTER ATP-BINDING PROTEIN ALBC-RELATED"/>
    <property type="match status" value="1"/>
</dbReference>
<dbReference type="InterPro" id="IPR003593">
    <property type="entry name" value="AAA+_ATPase"/>
</dbReference>
<keyword evidence="3 5" id="KW-0067">ATP-binding</keyword>
<dbReference type="InterPro" id="IPR003439">
    <property type="entry name" value="ABC_transporter-like_ATP-bd"/>
</dbReference>
<dbReference type="OrthoDB" id="9804819at2"/>
<keyword evidence="6" id="KW-1185">Reference proteome</keyword>
<evidence type="ECO:0000256" key="2">
    <source>
        <dbReference type="ARBA" id="ARBA00022741"/>
    </source>
</evidence>
<evidence type="ECO:0000313" key="5">
    <source>
        <dbReference type="EMBL" id="AOZ97722.1"/>
    </source>
</evidence>
<dbReference type="SUPFAM" id="SSF52540">
    <property type="entry name" value="P-loop containing nucleoside triphosphate hydrolases"/>
    <property type="match status" value="1"/>
</dbReference>
<dbReference type="RefSeq" id="WP_071177296.1">
    <property type="nucleotide sequence ID" value="NZ_CP017831.1"/>
</dbReference>
<feature type="domain" description="ABC transporter" evidence="4">
    <location>
        <begin position="1"/>
        <end position="242"/>
    </location>
</feature>
<dbReference type="Pfam" id="PF00005">
    <property type="entry name" value="ABC_tran"/>
    <property type="match status" value="1"/>
</dbReference>
<evidence type="ECO:0000313" key="6">
    <source>
        <dbReference type="Proteomes" id="UP000179284"/>
    </source>
</evidence>
<dbReference type="Gene3D" id="3.40.50.300">
    <property type="entry name" value="P-loop containing nucleotide triphosphate hydrolases"/>
    <property type="match status" value="1"/>
</dbReference>
<dbReference type="EMBL" id="CP017831">
    <property type="protein sequence ID" value="AOZ97722.1"/>
    <property type="molecule type" value="Genomic_DNA"/>
</dbReference>
<name>A0A1D9P5F0_9FIRM</name>
<dbReference type="PROSITE" id="PS50893">
    <property type="entry name" value="ABC_TRANSPORTER_2"/>
    <property type="match status" value="1"/>
</dbReference>
<accession>A0A1D9P5F0</accession>
<sequence>MNTNTVVSCKNIEKRYKNFELKVDSLDFPKGFATALIGENGAGKTTLLELIAGLRLEHEGDISYFDKYTESDRETDPTVKNNIGYTGTSNYFVPNWSLKQVKEAQDMLFDDFDGNKYDQILNELAISDPSKDKNKKVSSLSDGNKIKLMLAGVFARETNLLLMDEPASPLDPLMRDKLCSMIREYLEAGEGEKSVIFSTHNIADMENVTDYAVIVENGSIAEQGFVEELKEKYTYVKGDKADEETAKPFFYDMTSSSFGFEGLCLSENLDKLAGLDLITETPTLSQLAVGIMRANTKLTAIK</sequence>
<keyword evidence="1" id="KW-0813">Transport</keyword>